<dbReference type="PANTHER" id="PTHR12834">
    <property type="entry name" value="SIGNAL RECOGNITION PARTICLE 9 KDA PROTEIN"/>
    <property type="match status" value="1"/>
</dbReference>
<dbReference type="OMA" id="DPMKVRF"/>
<dbReference type="GO" id="GO:0005829">
    <property type="term" value="C:cytosol"/>
    <property type="evidence" value="ECO:0007669"/>
    <property type="project" value="UniProtKB-ARBA"/>
</dbReference>
<evidence type="ECO:0000256" key="5">
    <source>
        <dbReference type="ARBA" id="ARBA00022884"/>
    </source>
</evidence>
<dbReference type="GO" id="GO:0045900">
    <property type="term" value="P:negative regulation of translational elongation"/>
    <property type="evidence" value="ECO:0007669"/>
    <property type="project" value="InterPro"/>
</dbReference>
<keyword evidence="5 9" id="KW-0694">RNA-binding</keyword>
<keyword evidence="6 9" id="KW-0733">Signal recognition particle</keyword>
<dbReference type="PIRSF" id="PIRSF017029">
    <property type="entry name" value="Signal_recog_particle_SRP9"/>
    <property type="match status" value="1"/>
</dbReference>
<dbReference type="CTD" id="6758484"/>
<keyword evidence="4 9" id="KW-0963">Cytoplasm</keyword>
<dbReference type="Proteomes" id="UP000009022">
    <property type="component" value="Unassembled WGS sequence"/>
</dbReference>
<comment type="subcellular location">
    <subcellularLocation>
        <location evidence="1 9">Cytoplasm</location>
    </subcellularLocation>
</comment>
<evidence type="ECO:0000313" key="12">
    <source>
        <dbReference type="Proteomes" id="UP000009022"/>
    </source>
</evidence>
<name>B3SAJ3_TRIAD</name>
<gene>
    <name evidence="11" type="ORF">TRIADDRAFT_38407</name>
</gene>
<dbReference type="PhylomeDB" id="B3SAJ3"/>
<dbReference type="GeneID" id="6758484"/>
<evidence type="ECO:0000256" key="4">
    <source>
        <dbReference type="ARBA" id="ARBA00022490"/>
    </source>
</evidence>
<dbReference type="GO" id="GO:0005786">
    <property type="term" value="C:signal recognition particle, endoplasmic reticulum targeting"/>
    <property type="evidence" value="ECO:0000318"/>
    <property type="project" value="GO_Central"/>
</dbReference>
<dbReference type="HOGENOM" id="CLU_144337_3_0_1"/>
<evidence type="ECO:0000256" key="9">
    <source>
        <dbReference type="PIRNR" id="PIRNR017029"/>
    </source>
</evidence>
<dbReference type="Pfam" id="PF05486">
    <property type="entry name" value="SRP9-21"/>
    <property type="match status" value="1"/>
</dbReference>
<dbReference type="OrthoDB" id="360923at2759"/>
<dbReference type="InterPro" id="IPR009018">
    <property type="entry name" value="Signal_recog_particle_SRP9/14"/>
</dbReference>
<dbReference type="PANTHER" id="PTHR12834:SF12">
    <property type="entry name" value="SIGNAL RECOGNITION PARTICLE 9 KDA PROTEIN"/>
    <property type="match status" value="1"/>
</dbReference>
<dbReference type="InterPro" id="IPR039914">
    <property type="entry name" value="SRP9-like"/>
</dbReference>
<evidence type="ECO:0000256" key="2">
    <source>
        <dbReference type="ARBA" id="ARBA00009193"/>
    </source>
</evidence>
<evidence type="ECO:0000259" key="10">
    <source>
        <dbReference type="Pfam" id="PF05486"/>
    </source>
</evidence>
<dbReference type="FunFam" id="3.30.720.10:FF:000001">
    <property type="entry name" value="Signal recognition particle 9 kDa protein"/>
    <property type="match status" value="1"/>
</dbReference>
<evidence type="ECO:0000256" key="3">
    <source>
        <dbReference type="ARBA" id="ARBA00020414"/>
    </source>
</evidence>
<evidence type="ECO:0000256" key="8">
    <source>
        <dbReference type="ARBA" id="ARBA00045462"/>
    </source>
</evidence>
<dbReference type="FunCoup" id="B3SAJ3">
    <property type="interactions" value="1899"/>
</dbReference>
<comment type="function">
    <text evidence="8 9">Component of the signal recognition particle (SRP) complex, a ribonucleoprotein complex that mediates the cotranslational targeting of secretory and membrane proteins to the endoplasmic reticulum (ER). SRP9 together with SRP14 and the Alu portion of the SRP RNA, constitutes the elongation arrest domain of SRP. The complex of SRP9 and SRP14 is required for SRP RNA binding.</text>
</comment>
<proteinExistence type="inferred from homology"/>
<organism evidence="11 12">
    <name type="scientific">Trichoplax adhaerens</name>
    <name type="common">Trichoplax reptans</name>
    <dbReference type="NCBI Taxonomy" id="10228"/>
    <lineage>
        <taxon>Eukaryota</taxon>
        <taxon>Metazoa</taxon>
        <taxon>Placozoa</taxon>
        <taxon>Uniplacotomia</taxon>
        <taxon>Trichoplacea</taxon>
        <taxon>Trichoplacidae</taxon>
        <taxon>Trichoplax</taxon>
    </lineage>
</organism>
<dbReference type="EMBL" id="DS985261">
    <property type="protein sequence ID" value="EDV20271.1"/>
    <property type="molecule type" value="Genomic_DNA"/>
</dbReference>
<dbReference type="eggNOG" id="KOG3465">
    <property type="taxonomic scope" value="Eukaryota"/>
</dbReference>
<evidence type="ECO:0000256" key="6">
    <source>
        <dbReference type="ARBA" id="ARBA00023135"/>
    </source>
</evidence>
<feature type="domain" description="SRP9" evidence="10">
    <location>
        <begin position="5"/>
        <end position="73"/>
    </location>
</feature>
<keyword evidence="12" id="KW-1185">Reference proteome</keyword>
<dbReference type="InterPro" id="IPR008832">
    <property type="entry name" value="SRP9"/>
</dbReference>
<dbReference type="InParanoid" id="B3SAJ3"/>
<dbReference type="KEGG" id="tad:TRIADDRAFT_38407"/>
<dbReference type="STRING" id="10228.B3SAJ3"/>
<dbReference type="AlphaFoldDB" id="B3SAJ3"/>
<dbReference type="Gene3D" id="3.30.720.10">
    <property type="entry name" value="Signal recognition particle alu RNA binding heterodimer, srp9/1"/>
    <property type="match status" value="1"/>
</dbReference>
<evidence type="ECO:0000256" key="7">
    <source>
        <dbReference type="ARBA" id="ARBA00023274"/>
    </source>
</evidence>
<evidence type="ECO:0000313" key="11">
    <source>
        <dbReference type="EMBL" id="EDV20271.1"/>
    </source>
</evidence>
<dbReference type="GO" id="GO:0008312">
    <property type="term" value="F:7S RNA binding"/>
    <property type="evidence" value="ECO:0007669"/>
    <property type="project" value="InterPro"/>
</dbReference>
<dbReference type="SUPFAM" id="SSF54762">
    <property type="entry name" value="Signal recognition particle alu RNA binding heterodimer, SRP9/14"/>
    <property type="match status" value="1"/>
</dbReference>
<comment type="similarity">
    <text evidence="2 9">Belongs to the SRP9 family.</text>
</comment>
<protein>
    <recommendedName>
        <fullName evidence="3 9">Signal recognition particle 9 kDa protein</fullName>
        <shortName evidence="9">SRP9</shortName>
    </recommendedName>
</protein>
<dbReference type="InterPro" id="IPR039432">
    <property type="entry name" value="SRP9_dom"/>
</dbReference>
<dbReference type="RefSeq" id="XP_002117221.1">
    <property type="nucleotide sequence ID" value="XM_002117185.1"/>
</dbReference>
<keyword evidence="7 9" id="KW-0687">Ribonucleoprotein</keyword>
<accession>B3SAJ3</accession>
<dbReference type="GO" id="GO:0006614">
    <property type="term" value="P:SRP-dependent cotranslational protein targeting to membrane"/>
    <property type="evidence" value="ECO:0000318"/>
    <property type="project" value="GO_Central"/>
</dbReference>
<evidence type="ECO:0000256" key="1">
    <source>
        <dbReference type="ARBA" id="ARBA00004496"/>
    </source>
</evidence>
<reference evidence="11 12" key="1">
    <citation type="journal article" date="2008" name="Nature">
        <title>The Trichoplax genome and the nature of placozoans.</title>
        <authorList>
            <person name="Srivastava M."/>
            <person name="Begovic E."/>
            <person name="Chapman J."/>
            <person name="Putnam N.H."/>
            <person name="Hellsten U."/>
            <person name="Kawashima T."/>
            <person name="Kuo A."/>
            <person name="Mitros T."/>
            <person name="Salamov A."/>
            <person name="Carpenter M.L."/>
            <person name="Signorovitch A.Y."/>
            <person name="Moreno M.A."/>
            <person name="Kamm K."/>
            <person name="Grimwood J."/>
            <person name="Schmutz J."/>
            <person name="Shapiro H."/>
            <person name="Grigoriev I.V."/>
            <person name="Buss L.W."/>
            <person name="Schierwater B."/>
            <person name="Dellaporta S.L."/>
            <person name="Rokhsar D.S."/>
        </authorList>
    </citation>
    <scope>NUCLEOTIDE SEQUENCE [LARGE SCALE GENOMIC DNA]</scope>
    <source>
        <strain evidence="11 12">Grell-BS-1999</strain>
    </source>
</reference>
<sequence length="76" mass="8941">MTYLDTWEEFAAASESLYQSDAVNFRFVWKYRHSDGKLIAKATNNKVCLKYRTDQIQDVKKLEKLSSTLMRLMVSK</sequence>